<organism evidence="1 2">
    <name type="scientific">Bacillus phage MG-B1</name>
    <dbReference type="NCBI Taxonomy" id="1309583"/>
    <lineage>
        <taxon>Viruses</taxon>
        <taxon>Duplodnaviria</taxon>
        <taxon>Heunggongvirae</taxon>
        <taxon>Uroviricota</taxon>
        <taxon>Caudoviricetes</taxon>
        <taxon>Salasmaviridae</taxon>
        <taxon>Northropvirinae</taxon>
        <taxon>Klosterneuburgvirus</taxon>
        <taxon>Klosterneuburgvirus MGB1</taxon>
    </lineage>
</organism>
<accession>M4W9Q2</accession>
<gene>
    <name evidence="1" type="ORF">mgb1_024</name>
</gene>
<evidence type="ECO:0000313" key="1">
    <source>
        <dbReference type="EMBL" id="AGI10613.1"/>
    </source>
</evidence>
<dbReference type="KEGG" id="vg:16205375"/>
<dbReference type="GeneID" id="16205375"/>
<dbReference type="RefSeq" id="YP_008060112.1">
    <property type="nucleotide sequence ID" value="NC_021336.1"/>
</dbReference>
<proteinExistence type="predicted"/>
<dbReference type="Proteomes" id="UP000012167">
    <property type="component" value="Segment"/>
</dbReference>
<dbReference type="EMBL" id="KC685370">
    <property type="protein sequence ID" value="AGI10613.1"/>
    <property type="molecule type" value="Genomic_DNA"/>
</dbReference>
<reference evidence="1 2" key="1">
    <citation type="journal article" date="2013" name="Genome Announc.">
        <title>Complete Genome Sequence of the Novel Phage MG-B1 Infecting Bacillus weihenstephanensis.</title>
        <authorList>
            <person name="Redondo R.A."/>
            <person name="Kupczok A."/>
            <person name="Stift G."/>
            <person name="Bollback J.P."/>
        </authorList>
    </citation>
    <scope>NUCLEOTIDE SEQUENCE [LARGE SCALE GENOMIC DNA]</scope>
</reference>
<name>M4W9Q2_9CAUD</name>
<evidence type="ECO:0000313" key="2">
    <source>
        <dbReference type="Proteomes" id="UP000012167"/>
    </source>
</evidence>
<sequence length="46" mass="5557">MKYLVTFRDCWSGKIHEEECSTLESLQIEMFRYFRNDCVCTSLKCL</sequence>
<protein>
    <submittedName>
        <fullName evidence="1">Uncharacterized protein</fullName>
    </submittedName>
</protein>
<keyword evidence="2" id="KW-1185">Reference proteome</keyword>